<gene>
    <name evidence="2" type="ORF">UFOPK4087_00299</name>
</gene>
<reference evidence="2" key="1">
    <citation type="submission" date="2020-05" db="EMBL/GenBank/DDBJ databases">
        <authorList>
            <person name="Chiriac C."/>
            <person name="Salcher M."/>
            <person name="Ghai R."/>
            <person name="Kavagutti S V."/>
        </authorList>
    </citation>
    <scope>NUCLEOTIDE SEQUENCE</scope>
</reference>
<evidence type="ECO:0000256" key="1">
    <source>
        <dbReference type="SAM" id="MobiDB-lite"/>
    </source>
</evidence>
<sequence>MRGNLSIPNTFTLPYAALSFARVSSKPSTAHGPYEVHTTLLRIPKIPSRFRPCGFTRRCESKWSRRYASLTFAGALSKSISILTSSFETPRIASMPTSACRSDGTAERPPRVGSGNHVSRTTPPAIVAIPWPDACILISQA</sequence>
<accession>A0A6J7PWM2</accession>
<organism evidence="2">
    <name type="scientific">freshwater metagenome</name>
    <dbReference type="NCBI Taxonomy" id="449393"/>
    <lineage>
        <taxon>unclassified sequences</taxon>
        <taxon>metagenomes</taxon>
        <taxon>ecological metagenomes</taxon>
    </lineage>
</organism>
<evidence type="ECO:0000313" key="2">
    <source>
        <dbReference type="EMBL" id="CAB5008069.1"/>
    </source>
</evidence>
<dbReference type="EMBL" id="CAFBPH010000037">
    <property type="protein sequence ID" value="CAB5008069.1"/>
    <property type="molecule type" value="Genomic_DNA"/>
</dbReference>
<name>A0A6J7PWM2_9ZZZZ</name>
<protein>
    <submittedName>
        <fullName evidence="2">Unannotated protein</fullName>
    </submittedName>
</protein>
<proteinExistence type="predicted"/>
<dbReference type="AlphaFoldDB" id="A0A6J7PWM2"/>
<feature type="region of interest" description="Disordered" evidence="1">
    <location>
        <begin position="97"/>
        <end position="119"/>
    </location>
</feature>